<accession>A0ABN7W6M9</accession>
<keyword evidence="3" id="KW-1185">Reference proteome</keyword>
<keyword evidence="1" id="KW-0175">Coiled coil</keyword>
<organism evidence="2 3">
    <name type="scientific">Gigaspora margarita</name>
    <dbReference type="NCBI Taxonomy" id="4874"/>
    <lineage>
        <taxon>Eukaryota</taxon>
        <taxon>Fungi</taxon>
        <taxon>Fungi incertae sedis</taxon>
        <taxon>Mucoromycota</taxon>
        <taxon>Glomeromycotina</taxon>
        <taxon>Glomeromycetes</taxon>
        <taxon>Diversisporales</taxon>
        <taxon>Gigasporaceae</taxon>
        <taxon>Gigaspora</taxon>
    </lineage>
</organism>
<dbReference type="Proteomes" id="UP000789901">
    <property type="component" value="Unassembled WGS sequence"/>
</dbReference>
<sequence length="242" mass="27748">MDNDNNNKNDSILSSKKQSTLFQYLGCPIHVSRVSKFKRLVLCATISLDLHFDSNRILTKATNKVQTMIKELACKDKIEITIAFDGWHNIVNQELMDAKELNIRVNSLITDLARVYTAAHHSLRCKIYNKIIIHCFAHQANCYISGIFKKSSESEIQDEKVIAMSQLCTEILHAYKKKSDSNYIQLNNFSFTSILSNTSTSNTFISIKELLINEEFEEEMDDLDTEIEFLDLEIHLTENQAA</sequence>
<name>A0ABN7W6M9_GIGMA</name>
<comment type="caution">
    <text evidence="2">The sequence shown here is derived from an EMBL/GenBank/DDBJ whole genome shotgun (WGS) entry which is preliminary data.</text>
</comment>
<reference evidence="2 3" key="1">
    <citation type="submission" date="2021-06" db="EMBL/GenBank/DDBJ databases">
        <authorList>
            <person name="Kallberg Y."/>
            <person name="Tangrot J."/>
            <person name="Rosling A."/>
        </authorList>
    </citation>
    <scope>NUCLEOTIDE SEQUENCE [LARGE SCALE GENOMIC DNA]</scope>
    <source>
        <strain evidence="2 3">120-4 pot B 10/14</strain>
    </source>
</reference>
<dbReference type="EMBL" id="CAJVQB010033150">
    <property type="protein sequence ID" value="CAG8819334.1"/>
    <property type="molecule type" value="Genomic_DNA"/>
</dbReference>
<evidence type="ECO:0000256" key="1">
    <source>
        <dbReference type="SAM" id="Coils"/>
    </source>
</evidence>
<proteinExistence type="predicted"/>
<evidence type="ECO:0000313" key="3">
    <source>
        <dbReference type="Proteomes" id="UP000789901"/>
    </source>
</evidence>
<feature type="coiled-coil region" evidence="1">
    <location>
        <begin position="213"/>
        <end position="240"/>
    </location>
</feature>
<gene>
    <name evidence="2" type="ORF">GMARGA_LOCUS27278</name>
</gene>
<evidence type="ECO:0000313" key="2">
    <source>
        <dbReference type="EMBL" id="CAG8819334.1"/>
    </source>
</evidence>
<feature type="non-terminal residue" evidence="2">
    <location>
        <position position="242"/>
    </location>
</feature>
<protein>
    <submittedName>
        <fullName evidence="2">39348_t:CDS:1</fullName>
    </submittedName>
</protein>